<feature type="compositionally biased region" description="Basic and acidic residues" evidence="1">
    <location>
        <begin position="416"/>
        <end position="427"/>
    </location>
</feature>
<dbReference type="InParanoid" id="A0A6J0BQT4"/>
<evidence type="ECO:0000313" key="3">
    <source>
        <dbReference type="Proteomes" id="UP000829291"/>
    </source>
</evidence>
<evidence type="ECO:0000256" key="1">
    <source>
        <dbReference type="SAM" id="MobiDB-lite"/>
    </source>
</evidence>
<feature type="compositionally biased region" description="Low complexity" evidence="1">
    <location>
        <begin position="372"/>
        <end position="385"/>
    </location>
</feature>
<evidence type="ECO:0000313" key="4">
    <source>
        <dbReference type="RefSeq" id="XP_015517111.2"/>
    </source>
</evidence>
<protein>
    <submittedName>
        <fullName evidence="4">Uncharacterized protein LOC107222316 isoform X1</fullName>
    </submittedName>
</protein>
<evidence type="ECO:0000259" key="2">
    <source>
        <dbReference type="Pfam" id="PF15923"/>
    </source>
</evidence>
<dbReference type="Proteomes" id="UP000829291">
    <property type="component" value="Chromosome 2"/>
</dbReference>
<feature type="compositionally biased region" description="Polar residues" evidence="1">
    <location>
        <begin position="246"/>
        <end position="257"/>
    </location>
</feature>
<feature type="region of interest" description="Disordered" evidence="1">
    <location>
        <begin position="320"/>
        <end position="427"/>
    </location>
</feature>
<dbReference type="AlphaFoldDB" id="A0A6J0BQT4"/>
<feature type="compositionally biased region" description="Basic and acidic residues" evidence="1">
    <location>
        <begin position="320"/>
        <end position="330"/>
    </location>
</feature>
<gene>
    <name evidence="4" type="primary">LOC107222316</name>
</gene>
<accession>A0A6J0BQT4</accession>
<dbReference type="Pfam" id="PF15923">
    <property type="entry name" value="DUF4745"/>
    <property type="match status" value="1"/>
</dbReference>
<dbReference type="KEGG" id="nlo:107222316"/>
<proteinExistence type="predicted"/>
<reference evidence="4" key="1">
    <citation type="submission" date="2025-08" db="UniProtKB">
        <authorList>
            <consortium name="RefSeq"/>
        </authorList>
    </citation>
    <scope>IDENTIFICATION</scope>
    <source>
        <tissue evidence="4">Thorax and Abdomen</tissue>
    </source>
</reference>
<feature type="domain" description="DUF4745" evidence="2">
    <location>
        <begin position="6"/>
        <end position="122"/>
    </location>
</feature>
<feature type="region of interest" description="Disordered" evidence="1">
    <location>
        <begin position="229"/>
        <end position="257"/>
    </location>
</feature>
<dbReference type="RefSeq" id="XP_015517111.2">
    <property type="nucleotide sequence ID" value="XM_015661625.2"/>
</dbReference>
<dbReference type="InterPro" id="IPR031813">
    <property type="entry name" value="DUF4745"/>
</dbReference>
<dbReference type="GeneID" id="107222316"/>
<sequence length="427" mass="46342">MAKEGAEIRECLSSWLAYLQTLNGLCTAGTKLAHSLQDLLSTHEGHDALAARCKLTGQCLAGWEELTRATNVASNTVKNHVSHVMAALGEAQGGTVDSQDILCDNLLTFINLQYQFCLACCECLGGMAECSCSRTGRSECEVAALQRCFERLYSPSGGSSSGGQQQGQRSRLPYPLFPLQVQRRWSETAAAEMSGSTVENATRRWSMPWDCRHVSDFLEAPTAHQNNARTKLKVPSSQERSRAVTPDSSWKSSTMASQDGLREAIQLLSCKPGIRPSAQLYHPNQHIPDVTLTTCSFDRNSDCSSTAWLDNRSSLRYWPRDAGDHSDHSVSEQSGTSGSGHRDSKDSIHSQSDQSGIGQRESDAGMSEVLASRKSSSSTDSCRSGSEGGVVGGESSRSQLYSMWSGGDLPFIKLPENSERTDKDPPT</sequence>
<keyword evidence="3" id="KW-1185">Reference proteome</keyword>
<organism evidence="4">
    <name type="scientific">Neodiprion lecontei</name>
    <name type="common">Redheaded pine sawfly</name>
    <dbReference type="NCBI Taxonomy" id="441921"/>
    <lineage>
        <taxon>Eukaryota</taxon>
        <taxon>Metazoa</taxon>
        <taxon>Ecdysozoa</taxon>
        <taxon>Arthropoda</taxon>
        <taxon>Hexapoda</taxon>
        <taxon>Insecta</taxon>
        <taxon>Pterygota</taxon>
        <taxon>Neoptera</taxon>
        <taxon>Endopterygota</taxon>
        <taxon>Hymenoptera</taxon>
        <taxon>Tenthredinoidea</taxon>
        <taxon>Diprionidae</taxon>
        <taxon>Diprioninae</taxon>
        <taxon>Neodiprion</taxon>
    </lineage>
</organism>
<name>A0A6J0BQT4_NEOLC</name>
<dbReference type="OrthoDB" id="8183351at2759"/>